<dbReference type="RefSeq" id="WP_348955037.1">
    <property type="nucleotide sequence ID" value="NZ_JBDZYD010000014.1"/>
</dbReference>
<dbReference type="Proteomes" id="UP001440984">
    <property type="component" value="Unassembled WGS sequence"/>
</dbReference>
<keyword evidence="1" id="KW-0472">Membrane</keyword>
<dbReference type="EMBL" id="JBDZYD010000014">
    <property type="protein sequence ID" value="MEQ0563971.1"/>
    <property type="molecule type" value="Genomic_DNA"/>
</dbReference>
<keyword evidence="1" id="KW-0812">Transmembrane</keyword>
<evidence type="ECO:0000313" key="3">
    <source>
        <dbReference type="Proteomes" id="UP001440984"/>
    </source>
</evidence>
<protein>
    <submittedName>
        <fullName evidence="2">Uncharacterized protein</fullName>
    </submittedName>
</protein>
<comment type="caution">
    <text evidence="2">The sequence shown here is derived from an EMBL/GenBank/DDBJ whole genome shotgun (WGS) entry which is preliminary data.</text>
</comment>
<feature type="transmembrane region" description="Helical" evidence="1">
    <location>
        <begin position="200"/>
        <end position="224"/>
    </location>
</feature>
<feature type="transmembrane region" description="Helical" evidence="1">
    <location>
        <begin position="230"/>
        <end position="254"/>
    </location>
</feature>
<evidence type="ECO:0000313" key="2">
    <source>
        <dbReference type="EMBL" id="MEQ0563971.1"/>
    </source>
</evidence>
<reference evidence="2 3" key="1">
    <citation type="submission" date="2024-05" db="EMBL/GenBank/DDBJ databases">
        <authorList>
            <person name="Zhao H."/>
            <person name="Xu Y."/>
            <person name="Lin S."/>
            <person name="Spain J.C."/>
            <person name="Zhou N.-Y."/>
        </authorList>
    </citation>
    <scope>NUCLEOTIDE SEQUENCE [LARGE SCALE GENOMIC DNA]</scope>
    <source>
        <strain evidence="2 3">NEAU-NG30</strain>
    </source>
</reference>
<feature type="transmembrane region" description="Helical" evidence="1">
    <location>
        <begin position="266"/>
        <end position="292"/>
    </location>
</feature>
<evidence type="ECO:0000256" key="1">
    <source>
        <dbReference type="SAM" id="Phobius"/>
    </source>
</evidence>
<organism evidence="2 3">
    <name type="scientific">Amycolatopsis melonis</name>
    <dbReference type="NCBI Taxonomy" id="3156488"/>
    <lineage>
        <taxon>Bacteria</taxon>
        <taxon>Bacillati</taxon>
        <taxon>Actinomycetota</taxon>
        <taxon>Actinomycetes</taxon>
        <taxon>Pseudonocardiales</taxon>
        <taxon>Pseudonocardiaceae</taxon>
        <taxon>Amycolatopsis</taxon>
    </lineage>
</organism>
<sequence>MRSRERRRRHVVAGRGEIAMVVGSRKITALADPEPGIQLGCPSVHDLVEAYRERGRPRFAQLRKAYEAAHGKIVEEYYALHFEAALLLVANDRRESGGDGDRIHKLRFFYDPVETTPDVDDVFRSVRRAERKYSVLLGGQPQEILVQGLYTATVALLGVLDAMVASGQKESRVTAAVASARKEIRQIEQNAREAALDRALIRYLGGLAVGVVAAAVVAVAVYFLPLKVEIGSQLIICVVSGAIGAILSVMTRTANRERVRVSLDQGWLVIILSGCFRLIIGAVFGAAMFVLVRAGLLPLAVPGEGERGTLFFAGLAFLAGFSERRAQDTIVRTLPGALEQNVAEPGRGKDG</sequence>
<gene>
    <name evidence="2" type="ORF">ABJI51_33235</name>
</gene>
<keyword evidence="1" id="KW-1133">Transmembrane helix</keyword>
<keyword evidence="3" id="KW-1185">Reference proteome</keyword>
<accession>A0ABV0LNU6</accession>
<name>A0ABV0LNU6_9PSEU</name>
<proteinExistence type="predicted"/>